<gene>
    <name evidence="8" type="primary">LOC116295953</name>
</gene>
<dbReference type="GO" id="GO:0000151">
    <property type="term" value="C:ubiquitin ligase complex"/>
    <property type="evidence" value="ECO:0007669"/>
    <property type="project" value="TreeGrafter"/>
</dbReference>
<feature type="domain" description="E3 ubiquitin-protein ligase UBR1-like winged-helix" evidence="6">
    <location>
        <begin position="586"/>
        <end position="685"/>
    </location>
</feature>
<evidence type="ECO:0000313" key="8">
    <source>
        <dbReference type="RefSeq" id="XP_031559808.1"/>
    </source>
</evidence>
<comment type="similarity">
    <text evidence="2">Belongs to the E3 ubiquitin-protein ligase UBR1-like family.</text>
</comment>
<dbReference type="PANTHER" id="PTHR21497:SF24">
    <property type="entry name" value="E3 UBIQUITIN-PROTEIN LIGASE UBR1"/>
    <property type="match status" value="1"/>
</dbReference>
<dbReference type="Gene3D" id="3.30.1390.10">
    <property type="match status" value="1"/>
</dbReference>
<dbReference type="GO" id="GO:0016567">
    <property type="term" value="P:protein ubiquitination"/>
    <property type="evidence" value="ECO:0007669"/>
    <property type="project" value="UniProtKB-UniRule"/>
</dbReference>
<keyword evidence="7" id="KW-1185">Reference proteome</keyword>
<dbReference type="InterPro" id="IPR042065">
    <property type="entry name" value="E3_ELL-like"/>
</dbReference>
<dbReference type="InterPro" id="IPR039164">
    <property type="entry name" value="UBR1-like"/>
</dbReference>
<keyword evidence="2" id="KW-0862">Zinc</keyword>
<dbReference type="Pfam" id="PF18995">
    <property type="entry name" value="PRT6_C"/>
    <property type="match status" value="1"/>
</dbReference>
<dbReference type="SUPFAM" id="SSF54736">
    <property type="entry name" value="ClpS-like"/>
    <property type="match status" value="1"/>
</dbReference>
<dbReference type="EC" id="2.3.2.27" evidence="2"/>
<evidence type="ECO:0000259" key="4">
    <source>
        <dbReference type="Pfam" id="PF02617"/>
    </source>
</evidence>
<dbReference type="OrthoDB" id="26387at2759"/>
<dbReference type="PANTHER" id="PTHR21497">
    <property type="entry name" value="UBIQUITIN LIGASE E3 ALPHA-RELATED"/>
    <property type="match status" value="1"/>
</dbReference>
<keyword evidence="2" id="KW-0833">Ubl conjugation pathway</keyword>
<feature type="domain" description="Adaptor protein ClpS core" evidence="4">
    <location>
        <begin position="39"/>
        <end position="117"/>
    </location>
</feature>
<comment type="catalytic activity">
    <reaction evidence="2">
        <text>S-ubiquitinyl-[E2 ubiquitin-conjugating enzyme]-L-cysteine + [acceptor protein]-L-lysine = [E2 ubiquitin-conjugating enzyme]-L-cysteine + N(6)-ubiquitinyl-[acceptor protein]-L-lysine.</text>
        <dbReference type="EC" id="2.3.2.27"/>
    </reaction>
</comment>
<dbReference type="FunCoup" id="A0A6P8HWR1">
    <property type="interactions" value="2020"/>
</dbReference>
<comment type="pathway">
    <text evidence="1 2">Protein modification; protein ubiquitination.</text>
</comment>
<evidence type="ECO:0000256" key="1">
    <source>
        <dbReference type="ARBA" id="ARBA00004906"/>
    </source>
</evidence>
<dbReference type="RefSeq" id="XP_031559808.1">
    <property type="nucleotide sequence ID" value="XM_031703948.1"/>
</dbReference>
<dbReference type="InterPro" id="IPR044046">
    <property type="entry name" value="E3_ligase_UBR-like_C"/>
</dbReference>
<keyword evidence="2" id="KW-0479">Metal-binding</keyword>
<dbReference type="KEGG" id="aten:116295953"/>
<dbReference type="Pfam" id="PF22960">
    <property type="entry name" value="WHD_UBR1"/>
    <property type="match status" value="1"/>
</dbReference>
<dbReference type="GO" id="GO:0061630">
    <property type="term" value="F:ubiquitin protein ligase activity"/>
    <property type="evidence" value="ECO:0007669"/>
    <property type="project" value="UniProtKB-UniRule"/>
</dbReference>
<proteinExistence type="inferred from homology"/>
<dbReference type="GeneID" id="116295953"/>
<sequence length="1603" mass="182067">MVNRAKLLYKTALEHCVQMVCWDQNKSLPSTLHDIKCHEDTFVTMLFNDEVHTYEEVILTLTDAIPQCDREMALAYANVVDREGRSPVRVGQKEICETSRNVIERGTSSPGRSPLKCRVMHHKVVAHQLFVLRLLGWINKITSHSDGLRRLLCEIVVETQSNQECLLDKVFQEDAKLWKTARTNTHKVFMNSMLLDSEGKKLFAIHFTKNYKKLMTEFVADDHEHSVSATSFSVQIFTVPTLARMLVLEHDILIVILKTFMEELESKRNGNSGTYEFHGPFQPLGRAQYVLLDLKYVLQHRPIAWTDDLRQKFFNFLELFFTLLKNMQGMDMVTRKVGQHIESDPEWESAFTLQLRMIPVLSMVRDWCVSDSEVFRTAVRDATLALLETKNKYQEYQLKEVKVAHKSFKVIKYDVSKQPVSIHLPVSRFLAGLLLGCHKHDGKFDELFSFESKDDGLKLFLMEYSLRALVMVAQVHAGTWRRNGYAIMNQVFHYQNIKCRTEMYDKDIIMMQTSAAYMDSDHFLVNLMDKFGVLEWAQPTFDESKVDGDKINHKLVVAEEWLSLIIAIIGERYIPGIGKVTSDDFFRREIIHNLCIKPMAHSELVKALPLPDFVVENEHSVDHIISSVATFKKPGVTGRGLYELKEEYYKEYNPFFYHYSRIEQSKAEEQHRKRMKKNKNLGACPPLLPPEFCHTFANILNLLSSKVLIRTLGTIITRAATGTSKTVNHTHIQQALHLICLGLLEAQRHRESGQQSTKFGFIELATTKIKYGPQETLLKLLEGLHDNPHLQEHASLVEWILKKFHTELDALEERDSEQRLSARLSKKESTTLVEDEKARKARLAQEKRNKIMAQMSALQKAFIRENAELLASMETDRSIDNNTTHTDSASSSSTSFPVVLGHHRNYKDPKANRFPLEPCILCQEQQEVSTEGRAIVMAAFVQRSTVLSKARGKMFENGEEFDPLYPPADMFWGLHTSSCGHIMHSDCWQGFFDSVIAKERRALRLRQFISVDVNRREFLCPLCGCICNTVLPIIPSLASEKHESPVDEVTLQEYLSSMQDVVMSNLATFTTQPEEEVKKEQVNPPSFTEKFQAFIQAFTRPGSKFSATLKDMMKVFSEAAFTVGLGVDPNEEDVRVPVMMWTACAYTIQSGESAMRAENKPLFHGLTSRQSQCIGALTRLAAVTTGTSDSKTIKKHCLKLLAVLTPDTIPNEESPSLLDLDIFSLMIKLRLSMPSLQYQESQKGKPQQAGNTSPGSSMNTVLGLENSSSMDICSFQMCFAAHLVKTLLTTSPELDSNEQEEGSSTEQTRDNDEAMKMAWLWGKLRHWAGLQSSAPHVAPLKLQHHVKTMLLPFLRCSALFFHFLTEIQGPSCLKEPCTSQEEWDALCHYLSVPKCLVDILQWNQDAHNISSSVISLAAKRWCSHDFVKKTLAHAGVEPLGYSITPNHLLNLPRDYSELINRASLFTCPNSEGDESRAPVLCLVCGEMLCSQSYCCQTEVSGDKVGACAAHAQLCGAGIGIFLRVRECQMLLMASRTKGSFYPAPYLDTYGETDHGLRRGNPLYLCPERYNKLQKLWLNHGIAEEVAHSLESNRNLLSIDWTIL</sequence>
<dbReference type="UniPathway" id="UPA00143"/>
<dbReference type="Proteomes" id="UP000515163">
    <property type="component" value="Unplaced"/>
</dbReference>
<evidence type="ECO:0000313" key="7">
    <source>
        <dbReference type="Proteomes" id="UP000515163"/>
    </source>
</evidence>
<feature type="domain" description="E3 ubiquitin-protein ligase UBR-like C-terminal" evidence="5">
    <location>
        <begin position="1120"/>
        <end position="1578"/>
    </location>
</feature>
<dbReference type="GO" id="GO:0071596">
    <property type="term" value="P:ubiquitin-dependent protein catabolic process via the N-end rule pathway"/>
    <property type="evidence" value="ECO:0007669"/>
    <property type="project" value="UniProtKB-UniRule"/>
</dbReference>
<dbReference type="InParanoid" id="A0A6P8HWR1"/>
<protein>
    <recommendedName>
        <fullName evidence="2">E3 ubiquitin-protein ligase</fullName>
        <ecNumber evidence="2">2.3.2.27</ecNumber>
    </recommendedName>
</protein>
<dbReference type="GO" id="GO:0008270">
    <property type="term" value="F:zinc ion binding"/>
    <property type="evidence" value="ECO:0007669"/>
    <property type="project" value="UniProtKB-UniRule"/>
</dbReference>
<reference evidence="8" key="1">
    <citation type="submission" date="2025-08" db="UniProtKB">
        <authorList>
            <consortium name="RefSeq"/>
        </authorList>
    </citation>
    <scope>IDENTIFICATION</scope>
    <source>
        <tissue evidence="8">Tentacle</tissue>
    </source>
</reference>
<evidence type="ECO:0000256" key="2">
    <source>
        <dbReference type="RuleBase" id="RU366018"/>
    </source>
</evidence>
<evidence type="ECO:0000256" key="3">
    <source>
        <dbReference type="SAM" id="MobiDB-lite"/>
    </source>
</evidence>
<organism evidence="7 8">
    <name type="scientific">Actinia tenebrosa</name>
    <name type="common">Australian red waratah sea anemone</name>
    <dbReference type="NCBI Taxonomy" id="6105"/>
    <lineage>
        <taxon>Eukaryota</taxon>
        <taxon>Metazoa</taxon>
        <taxon>Cnidaria</taxon>
        <taxon>Anthozoa</taxon>
        <taxon>Hexacorallia</taxon>
        <taxon>Actiniaria</taxon>
        <taxon>Actiniidae</taxon>
        <taxon>Actinia</taxon>
    </lineage>
</organism>
<dbReference type="InterPro" id="IPR014719">
    <property type="entry name" value="Ribosomal_bL12_C/ClpS-like"/>
</dbReference>
<evidence type="ECO:0000259" key="5">
    <source>
        <dbReference type="Pfam" id="PF18995"/>
    </source>
</evidence>
<dbReference type="InterPro" id="IPR003769">
    <property type="entry name" value="ClpS_core"/>
</dbReference>
<comment type="function">
    <text evidence="2">Ubiquitin ligase protein which is a component of the N-end rule pathway. Recognizes and binds to proteins bearing specific N-terminal residues that are destabilizing according to the N-end rule, leading to their ubiquitination and subsequent degradation.</text>
</comment>
<feature type="region of interest" description="Disordered" evidence="3">
    <location>
        <begin position="875"/>
        <end position="895"/>
    </location>
</feature>
<dbReference type="Gene3D" id="1.10.10.2670">
    <property type="entry name" value="E3 ubiquitin-protein ligase"/>
    <property type="match status" value="1"/>
</dbReference>
<dbReference type="SUPFAM" id="SSF46785">
    <property type="entry name" value="Winged helix' DNA-binding domain"/>
    <property type="match status" value="1"/>
</dbReference>
<keyword evidence="2" id="KW-0863">Zinc-finger</keyword>
<keyword evidence="2" id="KW-0808">Transferase</keyword>
<name>A0A6P8HWR1_ACTTE</name>
<accession>A0A6P8HWR1</accession>
<dbReference type="GO" id="GO:0005737">
    <property type="term" value="C:cytoplasm"/>
    <property type="evidence" value="ECO:0007669"/>
    <property type="project" value="TreeGrafter"/>
</dbReference>
<dbReference type="InterPro" id="IPR055194">
    <property type="entry name" value="UBR1-like_WH"/>
</dbReference>
<dbReference type="Pfam" id="PF02617">
    <property type="entry name" value="ClpS"/>
    <property type="match status" value="1"/>
</dbReference>
<feature type="compositionally biased region" description="Low complexity" evidence="3">
    <location>
        <begin position="883"/>
        <end position="895"/>
    </location>
</feature>
<dbReference type="InterPro" id="IPR036390">
    <property type="entry name" value="WH_DNA-bd_sf"/>
</dbReference>
<feature type="region of interest" description="Disordered" evidence="3">
    <location>
        <begin position="1238"/>
        <end position="1260"/>
    </location>
</feature>
<evidence type="ECO:0000259" key="6">
    <source>
        <dbReference type="Pfam" id="PF22960"/>
    </source>
</evidence>